<dbReference type="PANTHER" id="PTHR38788">
    <property type="entry name" value="CLR5 DOMAIN-CONTAINING PROTEIN"/>
    <property type="match status" value="1"/>
</dbReference>
<keyword evidence="4" id="KW-1185">Reference proteome</keyword>
<name>A0A395ME74_9HYPO</name>
<dbReference type="InterPro" id="IPR025676">
    <property type="entry name" value="Clr5_dom"/>
</dbReference>
<gene>
    <name evidence="3" type="ORF">FIE12Z_9511</name>
</gene>
<comment type="caution">
    <text evidence="3">The sequence shown here is derived from an EMBL/GenBank/DDBJ whole genome shotgun (WGS) entry which is preliminary data.</text>
</comment>
<feature type="domain" description="Clr5" evidence="2">
    <location>
        <begin position="91"/>
        <end position="143"/>
    </location>
</feature>
<feature type="region of interest" description="Disordered" evidence="1">
    <location>
        <begin position="69"/>
        <end position="89"/>
    </location>
</feature>
<accession>A0A395ME74</accession>
<evidence type="ECO:0000256" key="1">
    <source>
        <dbReference type="SAM" id="MobiDB-lite"/>
    </source>
</evidence>
<reference evidence="3 4" key="1">
    <citation type="journal article" date="2018" name="PLoS Pathog.">
        <title>Evolution of structural diversity of trichothecenes, a family of toxins produced by plant pathogenic and entomopathogenic fungi.</title>
        <authorList>
            <person name="Proctor R.H."/>
            <person name="McCormick S.P."/>
            <person name="Kim H.S."/>
            <person name="Cardoza R.E."/>
            <person name="Stanley A.M."/>
            <person name="Lindo L."/>
            <person name="Kelly A."/>
            <person name="Brown D.W."/>
            <person name="Lee T."/>
            <person name="Vaughan M.M."/>
            <person name="Alexander N.J."/>
            <person name="Busman M."/>
            <person name="Gutierrez S."/>
        </authorList>
    </citation>
    <scope>NUCLEOTIDE SEQUENCE [LARGE SCALE GENOMIC DNA]</scope>
    <source>
        <strain evidence="3 4">NRRL 13405</strain>
    </source>
</reference>
<dbReference type="AlphaFoldDB" id="A0A395ME74"/>
<protein>
    <submittedName>
        <fullName evidence="3">Tpr-like protein</fullName>
    </submittedName>
</protein>
<evidence type="ECO:0000313" key="3">
    <source>
        <dbReference type="EMBL" id="RFN46232.1"/>
    </source>
</evidence>
<sequence length="209" mass="24388">MDSWATFPDPLEPFPTYHEFDLGHESTPHDFISAQQTTDLLEPLHPLNISQELVLPMTQDTWTVSADDSELTAAMGPPPKRRKKKAPTLRAKDWEPYKARILELHDARKLPLAKVKEMIEEEFGFTAELRQYRTRISQWGKDKNIKPAEMAAIVRKRQQRKIVEIDKGEQSFSVRGRDVEPHKIDRWMVRNEVSQASFHPIRNPLSYYL</sequence>
<dbReference type="STRING" id="2594813.A0A395ME74"/>
<proteinExistence type="predicted"/>
<dbReference type="Proteomes" id="UP000265631">
    <property type="component" value="Unassembled WGS sequence"/>
</dbReference>
<evidence type="ECO:0000259" key="2">
    <source>
        <dbReference type="Pfam" id="PF14420"/>
    </source>
</evidence>
<dbReference type="Pfam" id="PF14420">
    <property type="entry name" value="Clr5"/>
    <property type="match status" value="1"/>
</dbReference>
<dbReference type="EMBL" id="PXXK01000313">
    <property type="protein sequence ID" value="RFN46232.1"/>
    <property type="molecule type" value="Genomic_DNA"/>
</dbReference>
<dbReference type="PANTHER" id="PTHR38788:SF3">
    <property type="entry name" value="CLR5 DOMAIN-CONTAINING PROTEIN"/>
    <property type="match status" value="1"/>
</dbReference>
<organism evidence="3 4">
    <name type="scientific">Fusarium flagelliforme</name>
    <dbReference type="NCBI Taxonomy" id="2675880"/>
    <lineage>
        <taxon>Eukaryota</taxon>
        <taxon>Fungi</taxon>
        <taxon>Dikarya</taxon>
        <taxon>Ascomycota</taxon>
        <taxon>Pezizomycotina</taxon>
        <taxon>Sordariomycetes</taxon>
        <taxon>Hypocreomycetidae</taxon>
        <taxon>Hypocreales</taxon>
        <taxon>Nectriaceae</taxon>
        <taxon>Fusarium</taxon>
        <taxon>Fusarium incarnatum-equiseti species complex</taxon>
    </lineage>
</organism>
<evidence type="ECO:0000313" key="4">
    <source>
        <dbReference type="Proteomes" id="UP000265631"/>
    </source>
</evidence>